<protein>
    <recommendedName>
        <fullName evidence="3">Integrase core domain-containing protein</fullName>
    </recommendedName>
</protein>
<sequence>MLNETLFPSLSYARIALREWRADDKGNRPHSRLSWLTPIEYATTFTHRRNLALRSMASSTPAPRQLPSSTRLKRAKTSTGVYVTLNKRWGQRQGLRSRLTRGAVPSAVYARFLNRQLSFPVSTISQWCVSRSRRAVVIFASPKTVGHSPKVRLVVTMTEVIS</sequence>
<name>A0A1G7ZRZ6_9HYPH</name>
<dbReference type="Proteomes" id="UP000199495">
    <property type="component" value="Unassembled WGS sequence"/>
</dbReference>
<reference evidence="1 2" key="1">
    <citation type="submission" date="2016-10" db="EMBL/GenBank/DDBJ databases">
        <authorList>
            <person name="de Groot N.N."/>
        </authorList>
    </citation>
    <scope>NUCLEOTIDE SEQUENCE [LARGE SCALE GENOMIC DNA]</scope>
    <source>
        <strain evidence="1 2">CGMCC 1.10267</strain>
    </source>
</reference>
<evidence type="ECO:0000313" key="1">
    <source>
        <dbReference type="EMBL" id="SDH11454.1"/>
    </source>
</evidence>
<dbReference type="EMBL" id="FNCS01000022">
    <property type="protein sequence ID" value="SDH11454.1"/>
    <property type="molecule type" value="Genomic_DNA"/>
</dbReference>
<accession>A0A1G7ZRZ6</accession>
<organism evidence="1 2">
    <name type="scientific">Pelagibacterium luteolum</name>
    <dbReference type="NCBI Taxonomy" id="440168"/>
    <lineage>
        <taxon>Bacteria</taxon>
        <taxon>Pseudomonadati</taxon>
        <taxon>Pseudomonadota</taxon>
        <taxon>Alphaproteobacteria</taxon>
        <taxon>Hyphomicrobiales</taxon>
        <taxon>Devosiaceae</taxon>
        <taxon>Pelagibacterium</taxon>
    </lineage>
</organism>
<evidence type="ECO:0008006" key="3">
    <source>
        <dbReference type="Google" id="ProtNLM"/>
    </source>
</evidence>
<keyword evidence="2" id="KW-1185">Reference proteome</keyword>
<gene>
    <name evidence="1" type="ORF">SAMN04487974_12225</name>
</gene>
<evidence type="ECO:0000313" key="2">
    <source>
        <dbReference type="Proteomes" id="UP000199495"/>
    </source>
</evidence>
<proteinExistence type="predicted"/>
<dbReference type="AlphaFoldDB" id="A0A1G7ZRZ6"/>